<dbReference type="PROSITE" id="PS50927">
    <property type="entry name" value="BULB_LECTIN"/>
    <property type="match status" value="3"/>
</dbReference>
<name>A0A0G0RN02_9BACT</name>
<evidence type="ECO:0000313" key="4">
    <source>
        <dbReference type="Proteomes" id="UP000034764"/>
    </source>
</evidence>
<dbReference type="Gene3D" id="2.90.10.10">
    <property type="entry name" value="Bulb-type lectin domain"/>
    <property type="match status" value="4"/>
</dbReference>
<feature type="region of interest" description="Disordered" evidence="1">
    <location>
        <begin position="267"/>
        <end position="286"/>
    </location>
</feature>
<dbReference type="InterPro" id="IPR036426">
    <property type="entry name" value="Bulb-type_lectin_dom_sf"/>
</dbReference>
<dbReference type="InterPro" id="IPR001480">
    <property type="entry name" value="Bulb-type_lectin_dom"/>
</dbReference>
<dbReference type="PATRIC" id="fig|1619031.3.peg.97"/>
<gene>
    <name evidence="3" type="ORF">UT53_C0004G0018</name>
</gene>
<accession>A0A0G0RN02</accession>
<evidence type="ECO:0000256" key="1">
    <source>
        <dbReference type="SAM" id="MobiDB-lite"/>
    </source>
</evidence>
<dbReference type="Gene3D" id="2.90.10.30">
    <property type="match status" value="1"/>
</dbReference>
<dbReference type="SUPFAM" id="SSF51110">
    <property type="entry name" value="alpha-D-mannose-specific plant lectins"/>
    <property type="match status" value="3"/>
</dbReference>
<comment type="caution">
    <text evidence="3">The sequence shown here is derived from an EMBL/GenBank/DDBJ whole genome shotgun (WGS) entry which is preliminary data.</text>
</comment>
<dbReference type="AlphaFoldDB" id="A0A0G0RN02"/>
<dbReference type="Proteomes" id="UP000034764">
    <property type="component" value="Unassembled WGS sequence"/>
</dbReference>
<dbReference type="PANTHER" id="PTHR48148:SF2">
    <property type="entry name" value="PA14 DOMAIN-CONTAINING PROTEIN"/>
    <property type="match status" value="1"/>
</dbReference>
<feature type="domain" description="Bulb-type lectin" evidence="2">
    <location>
        <begin position="489"/>
        <end position="604"/>
    </location>
</feature>
<feature type="compositionally biased region" description="Pro residues" evidence="1">
    <location>
        <begin position="431"/>
        <end position="483"/>
    </location>
</feature>
<protein>
    <submittedName>
        <fullName evidence="3">Curculin domain protein (Mannose-binding) lectin</fullName>
    </submittedName>
</protein>
<dbReference type="EMBL" id="LBXD01000004">
    <property type="protein sequence ID" value="KKR23920.1"/>
    <property type="molecule type" value="Genomic_DNA"/>
</dbReference>
<dbReference type="PRINTS" id="PR01217">
    <property type="entry name" value="PRICHEXTENSN"/>
</dbReference>
<dbReference type="PANTHER" id="PTHR48148">
    <property type="entry name" value="KERATINOCYTE PROLINE-RICH PROTEIN"/>
    <property type="match status" value="1"/>
</dbReference>
<feature type="region of interest" description="Disordered" evidence="1">
    <location>
        <begin position="431"/>
        <end position="494"/>
    </location>
</feature>
<evidence type="ECO:0000313" key="3">
    <source>
        <dbReference type="EMBL" id="KKR23920.1"/>
    </source>
</evidence>
<proteinExistence type="predicted"/>
<sequence>MKRINIFTVLAVAILVAIGSFFIFSGNSSAAIDCGLSLSDKNGNNIIQVKAGDPVSWHFSSSVSKLKVYWFGSKDGKNDIWNINNGYKSNATYSGILYKSGEEGNYTRYVAFKNDAGKTICVSPKFNFSVVSNRAVEANTDTKVEFSKPVDNEKSNNLGASISNATPACSNTGYVAQISYTAVNNNVLIFVDDEPSSPSSWSSYVNGSSGYTLAPNGFSPRLPGMANLTFQPGAYYYSFIQNNNSGVDGPVVAWRVPKCSTPIPVYSPTPAPSSAPTPSSTPVPTPVPTPTPVVLTPTPVYSPTPAPTPTPISPATSNILRSGQTMATEVVIYSTDRRYSFKFQSDGNLVLYDNSSPIWSSGTSGIGIGGRVIMQSDGNLVLYNSGNAPLWHTATHGNYGAYLLIQNGANMYTTSGSLLKALGGSSIPVPSSTPVPTPVPTPTPTPIPSSTPVPTSVPTPTPTPSSTPVPTPVPTVTPTPLPTPTLSSSDILSSGETMGIDNPILSSDRRYSFKFQSDGNLVLYDNNLPTWNSGTYNSGIGGRVIMQPDGNLVLYSNNNVPLWNAGTHGNPGAYLKVDGGAGVYGSGGSLLKPLSGSSVPRPSGTDIVGPDQALIYSIPVLSQDSRCSLIFDYGGVLVVYCDRKKTWTTETPGSGTIGIGGRVLMQLDGNFVFYGKDGNPIWNSGTFGNPGSYVRVLNGGNGVAIYDGNGIMLRKIGP</sequence>
<feature type="domain" description="Bulb-type lectin" evidence="2">
    <location>
        <begin position="605"/>
        <end position="718"/>
    </location>
</feature>
<keyword evidence="3" id="KW-0430">Lectin</keyword>
<reference evidence="3 4" key="1">
    <citation type="journal article" date="2015" name="Nature">
        <title>rRNA introns, odd ribosomes, and small enigmatic genomes across a large radiation of phyla.</title>
        <authorList>
            <person name="Brown C.T."/>
            <person name="Hug L.A."/>
            <person name="Thomas B.C."/>
            <person name="Sharon I."/>
            <person name="Castelle C.J."/>
            <person name="Singh A."/>
            <person name="Wilkins M.J."/>
            <person name="Williams K.H."/>
            <person name="Banfield J.F."/>
        </authorList>
    </citation>
    <scope>NUCLEOTIDE SEQUENCE [LARGE SCALE GENOMIC DNA]</scope>
</reference>
<dbReference type="SMART" id="SM00108">
    <property type="entry name" value="B_lectin"/>
    <property type="match status" value="2"/>
</dbReference>
<feature type="domain" description="Bulb-type lectin" evidence="2">
    <location>
        <begin position="317"/>
        <end position="426"/>
    </location>
</feature>
<organism evidence="3 4">
    <name type="scientific">Candidatus Yanofskybacteria bacterium GW2011_GWD2_39_48</name>
    <dbReference type="NCBI Taxonomy" id="1619031"/>
    <lineage>
        <taxon>Bacteria</taxon>
        <taxon>Candidatus Yanofskyibacteriota</taxon>
    </lineage>
</organism>
<dbReference type="GO" id="GO:0030246">
    <property type="term" value="F:carbohydrate binding"/>
    <property type="evidence" value="ECO:0007669"/>
    <property type="project" value="UniProtKB-KW"/>
</dbReference>
<evidence type="ECO:0000259" key="2">
    <source>
        <dbReference type="PROSITE" id="PS50927"/>
    </source>
</evidence>